<dbReference type="PROSITE" id="PS00170">
    <property type="entry name" value="CSA_PPIASE_1"/>
    <property type="match status" value="1"/>
</dbReference>
<dbReference type="AlphaFoldDB" id="C5BL42"/>
<dbReference type="HOGENOM" id="CLU_012062_16_9_6"/>
<comment type="catalytic activity">
    <reaction evidence="4">
        <text>[protein]-peptidylproline (omega=180) = [protein]-peptidylproline (omega=0)</text>
        <dbReference type="Rhea" id="RHEA:16237"/>
        <dbReference type="Rhea" id="RHEA-COMP:10747"/>
        <dbReference type="Rhea" id="RHEA-COMP:10748"/>
        <dbReference type="ChEBI" id="CHEBI:83833"/>
        <dbReference type="ChEBI" id="CHEBI:83834"/>
        <dbReference type="EC" id="5.2.1.8"/>
    </reaction>
</comment>
<dbReference type="SUPFAM" id="SSF50891">
    <property type="entry name" value="Cyclophilin-like"/>
    <property type="match status" value="1"/>
</dbReference>
<feature type="chain" id="PRO_5006523003" description="Peptidyl-prolyl cis-trans isomerase" evidence="4">
    <location>
        <begin position="24"/>
        <end position="200"/>
    </location>
</feature>
<dbReference type="InterPro" id="IPR020892">
    <property type="entry name" value="Cyclophilin-type_PPIase_CS"/>
</dbReference>
<dbReference type="RefSeq" id="WP_015818702.1">
    <property type="nucleotide sequence ID" value="NC_012997.1"/>
</dbReference>
<keyword evidence="7" id="KW-1185">Reference proteome</keyword>
<dbReference type="OrthoDB" id="9807797at2"/>
<evidence type="ECO:0000259" key="5">
    <source>
        <dbReference type="PROSITE" id="PS50072"/>
    </source>
</evidence>
<sequence length="200" mass="22062">MLKHVRFIGLVFAAFCVIGSAAAAKKEAKDNPQVVFETDLGKITIELFADEAPKTVANFLSYVDSEFYVGTIFHRVIPGFVVQGGGLTYDFKHKETKDPVVNESANGLKNLEGTLSMARVSDPDSATSQFFINVANNPHLDPDGDKAGYTVFGKVVEGFENVKKIEKEPRGIYRAYPEAPNYPVRVLRAYRLKASEKVNP</sequence>
<organism evidence="6 7">
    <name type="scientific">Teredinibacter turnerae (strain ATCC 39867 / T7901)</name>
    <dbReference type="NCBI Taxonomy" id="377629"/>
    <lineage>
        <taxon>Bacteria</taxon>
        <taxon>Pseudomonadati</taxon>
        <taxon>Pseudomonadota</taxon>
        <taxon>Gammaproteobacteria</taxon>
        <taxon>Cellvibrionales</taxon>
        <taxon>Cellvibrionaceae</taxon>
        <taxon>Teredinibacter</taxon>
    </lineage>
</organism>
<evidence type="ECO:0000313" key="7">
    <source>
        <dbReference type="Proteomes" id="UP000009080"/>
    </source>
</evidence>
<keyword evidence="4" id="KW-0732">Signal</keyword>
<dbReference type="PANTHER" id="PTHR45625:SF4">
    <property type="entry name" value="PEPTIDYLPROLYL ISOMERASE DOMAIN AND WD REPEAT-CONTAINING PROTEIN 1"/>
    <property type="match status" value="1"/>
</dbReference>
<proteinExistence type="inferred from homology"/>
<dbReference type="EMBL" id="CP001614">
    <property type="protein sequence ID" value="ACR12590.1"/>
    <property type="molecule type" value="Genomic_DNA"/>
</dbReference>
<gene>
    <name evidence="6" type="ordered locus">TERTU_2477</name>
</gene>
<dbReference type="GO" id="GO:0003755">
    <property type="term" value="F:peptidyl-prolyl cis-trans isomerase activity"/>
    <property type="evidence" value="ECO:0007669"/>
    <property type="project" value="UniProtKB-UniRule"/>
</dbReference>
<dbReference type="InterPro" id="IPR029000">
    <property type="entry name" value="Cyclophilin-like_dom_sf"/>
</dbReference>
<evidence type="ECO:0000256" key="3">
    <source>
        <dbReference type="ARBA" id="ARBA00023235"/>
    </source>
</evidence>
<evidence type="ECO:0000256" key="1">
    <source>
        <dbReference type="ARBA" id="ARBA00007365"/>
    </source>
</evidence>
<dbReference type="GO" id="GO:0006457">
    <property type="term" value="P:protein folding"/>
    <property type="evidence" value="ECO:0007669"/>
    <property type="project" value="InterPro"/>
</dbReference>
<dbReference type="Gene3D" id="2.40.100.10">
    <property type="entry name" value="Cyclophilin-like"/>
    <property type="match status" value="1"/>
</dbReference>
<keyword evidence="3 4" id="KW-0413">Isomerase</keyword>
<dbReference type="STRING" id="377629.TERTU_2477"/>
<dbReference type="InterPro" id="IPR044666">
    <property type="entry name" value="Cyclophilin_A-like"/>
</dbReference>
<name>C5BL42_TERTT</name>
<evidence type="ECO:0000256" key="4">
    <source>
        <dbReference type="RuleBase" id="RU363019"/>
    </source>
</evidence>
<feature type="signal peptide" evidence="4">
    <location>
        <begin position="1"/>
        <end position="23"/>
    </location>
</feature>
<protein>
    <recommendedName>
        <fullName evidence="4">Peptidyl-prolyl cis-trans isomerase</fullName>
        <shortName evidence="4">PPIase</shortName>
        <ecNumber evidence="4">5.2.1.8</ecNumber>
    </recommendedName>
</protein>
<dbReference type="Pfam" id="PF00160">
    <property type="entry name" value="Pro_isomerase"/>
    <property type="match status" value="1"/>
</dbReference>
<dbReference type="KEGG" id="ttu:TERTU_2477"/>
<dbReference type="eggNOG" id="COG0652">
    <property type="taxonomic scope" value="Bacteria"/>
</dbReference>
<accession>C5BL42</accession>
<dbReference type="Proteomes" id="UP000009080">
    <property type="component" value="Chromosome"/>
</dbReference>
<keyword evidence="2 4" id="KW-0697">Rotamase</keyword>
<evidence type="ECO:0000313" key="6">
    <source>
        <dbReference type="EMBL" id="ACR12590.1"/>
    </source>
</evidence>
<dbReference type="PROSITE" id="PS50072">
    <property type="entry name" value="CSA_PPIASE_2"/>
    <property type="match status" value="1"/>
</dbReference>
<dbReference type="PANTHER" id="PTHR45625">
    <property type="entry name" value="PEPTIDYL-PROLYL CIS-TRANS ISOMERASE-RELATED"/>
    <property type="match status" value="1"/>
</dbReference>
<comment type="function">
    <text evidence="4">PPIases accelerate the folding of proteins. It catalyzes the cis-trans isomerization of proline imidic peptide bonds in oligopeptides.</text>
</comment>
<comment type="similarity">
    <text evidence="1 4">Belongs to the cyclophilin-type PPIase family.</text>
</comment>
<dbReference type="PRINTS" id="PR00153">
    <property type="entry name" value="CSAPPISMRASE"/>
</dbReference>
<dbReference type="InterPro" id="IPR002130">
    <property type="entry name" value="Cyclophilin-type_PPIase_dom"/>
</dbReference>
<evidence type="ECO:0000256" key="2">
    <source>
        <dbReference type="ARBA" id="ARBA00023110"/>
    </source>
</evidence>
<feature type="domain" description="PPIase cyclophilin-type" evidence="5">
    <location>
        <begin position="35"/>
        <end position="191"/>
    </location>
</feature>
<dbReference type="EC" id="5.2.1.8" evidence="4"/>
<reference evidence="6 7" key="1">
    <citation type="journal article" date="2009" name="PLoS ONE">
        <title>The complete genome of Teredinibacter turnerae T7901: an intracellular endosymbiont of marine wood-boring bivalves (shipworms).</title>
        <authorList>
            <person name="Yang J.C."/>
            <person name="Madupu R."/>
            <person name="Durkin A.S."/>
            <person name="Ekborg N.A."/>
            <person name="Pedamallu C.S."/>
            <person name="Hostetler J.B."/>
            <person name="Radune D."/>
            <person name="Toms B.S."/>
            <person name="Henrissat B."/>
            <person name="Coutinho P.M."/>
            <person name="Schwarz S."/>
            <person name="Field L."/>
            <person name="Trindade-Silva A.E."/>
            <person name="Soares C.A.G."/>
            <person name="Elshahawi S."/>
            <person name="Hanora A."/>
            <person name="Schmidt E.W."/>
            <person name="Haygood M.G."/>
            <person name="Posfai J."/>
            <person name="Benner J."/>
            <person name="Madinger C."/>
            <person name="Nove J."/>
            <person name="Anton B."/>
            <person name="Chaudhary K."/>
            <person name="Foster J."/>
            <person name="Holman A."/>
            <person name="Kumar S."/>
            <person name="Lessard P.A."/>
            <person name="Luyten Y.A."/>
            <person name="Slatko B."/>
            <person name="Wood N."/>
            <person name="Wu B."/>
            <person name="Teplitski M."/>
            <person name="Mougous J.D."/>
            <person name="Ward N."/>
            <person name="Eisen J.A."/>
            <person name="Badger J.H."/>
            <person name="Distel D.L."/>
        </authorList>
    </citation>
    <scope>NUCLEOTIDE SEQUENCE [LARGE SCALE GENOMIC DNA]</scope>
    <source>
        <strain evidence="7">ATCC 39867 / T7901</strain>
    </source>
</reference>